<dbReference type="InterPro" id="IPR025857">
    <property type="entry name" value="MacB_PCD"/>
</dbReference>
<evidence type="ECO:0000313" key="11">
    <source>
        <dbReference type="Proteomes" id="UP000295313"/>
    </source>
</evidence>
<evidence type="ECO:0000256" key="4">
    <source>
        <dbReference type="ARBA" id="ARBA00022692"/>
    </source>
</evidence>
<feature type="transmembrane region" description="Helical" evidence="7">
    <location>
        <begin position="21"/>
        <end position="44"/>
    </location>
</feature>
<evidence type="ECO:0000313" key="10">
    <source>
        <dbReference type="EMBL" id="TDX86344.1"/>
    </source>
</evidence>
<evidence type="ECO:0000256" key="3">
    <source>
        <dbReference type="ARBA" id="ARBA00022475"/>
    </source>
</evidence>
<keyword evidence="11" id="KW-1185">Reference proteome</keyword>
<feature type="domain" description="ABC3 transporter permease C-terminal" evidence="8">
    <location>
        <begin position="277"/>
        <end position="402"/>
    </location>
</feature>
<dbReference type="Proteomes" id="UP000295313">
    <property type="component" value="Unassembled WGS sequence"/>
</dbReference>
<dbReference type="GO" id="GO:0098797">
    <property type="term" value="C:plasma membrane protein complex"/>
    <property type="evidence" value="ECO:0007669"/>
    <property type="project" value="TreeGrafter"/>
</dbReference>
<dbReference type="InterPro" id="IPR003838">
    <property type="entry name" value="ABC3_permease_C"/>
</dbReference>
<evidence type="ECO:0000259" key="8">
    <source>
        <dbReference type="Pfam" id="PF02687"/>
    </source>
</evidence>
<dbReference type="PANTHER" id="PTHR30489">
    <property type="entry name" value="LIPOPROTEIN-RELEASING SYSTEM TRANSMEMBRANE PROTEIN LOLE"/>
    <property type="match status" value="1"/>
</dbReference>
<keyword evidence="6 7" id="KW-0472">Membrane</keyword>
<dbReference type="InterPro" id="IPR051447">
    <property type="entry name" value="Lipoprotein-release_system"/>
</dbReference>
<dbReference type="EMBL" id="SOEO01000001">
    <property type="protein sequence ID" value="TDX86344.1"/>
    <property type="molecule type" value="Genomic_DNA"/>
</dbReference>
<dbReference type="AlphaFoldDB" id="A0A4R8I9K4"/>
<evidence type="ECO:0000256" key="6">
    <source>
        <dbReference type="ARBA" id="ARBA00023136"/>
    </source>
</evidence>
<name>A0A4R8I9K4_9FLAO</name>
<evidence type="ECO:0000256" key="2">
    <source>
        <dbReference type="ARBA" id="ARBA00005236"/>
    </source>
</evidence>
<comment type="subcellular location">
    <subcellularLocation>
        <location evidence="1">Cell membrane</location>
        <topology evidence="1">Multi-pass membrane protein</topology>
    </subcellularLocation>
</comment>
<feature type="transmembrane region" description="Helical" evidence="7">
    <location>
        <begin position="320"/>
        <end position="347"/>
    </location>
</feature>
<comment type="caution">
    <text evidence="10">The sequence shown here is derived from an EMBL/GenBank/DDBJ whole genome shotgun (WGS) entry which is preliminary data.</text>
</comment>
<evidence type="ECO:0000256" key="7">
    <source>
        <dbReference type="SAM" id="Phobius"/>
    </source>
</evidence>
<dbReference type="GO" id="GO:0044874">
    <property type="term" value="P:lipoprotein localization to outer membrane"/>
    <property type="evidence" value="ECO:0007669"/>
    <property type="project" value="TreeGrafter"/>
</dbReference>
<accession>A0A4R8I9K4</accession>
<keyword evidence="10" id="KW-0449">Lipoprotein</keyword>
<keyword evidence="4 7" id="KW-0812">Transmembrane</keyword>
<evidence type="ECO:0000259" key="9">
    <source>
        <dbReference type="Pfam" id="PF12704"/>
    </source>
</evidence>
<dbReference type="Pfam" id="PF12704">
    <property type="entry name" value="MacB_PCD"/>
    <property type="match status" value="1"/>
</dbReference>
<feature type="transmembrane region" description="Helical" evidence="7">
    <location>
        <begin position="373"/>
        <end position="397"/>
    </location>
</feature>
<dbReference type="OrthoDB" id="1522670at2"/>
<reference evidence="10 11" key="1">
    <citation type="submission" date="2019-03" db="EMBL/GenBank/DDBJ databases">
        <title>Genomic Encyclopedia of Type Strains, Phase III (KMG-III): the genomes of soil and plant-associated and newly described type strains.</title>
        <authorList>
            <person name="Whitman W."/>
        </authorList>
    </citation>
    <scope>NUCLEOTIDE SEQUENCE [LARGE SCALE GENOMIC DNA]</scope>
    <source>
        <strain evidence="10 11">CGMCC 1.12802</strain>
    </source>
</reference>
<sequence>MNFPLYFSKKIAFSKDNKNNLSKVIVHIGRLSVALGIIVSLITISTGLGSKRAIENRISNFSGDVSVKSTRSNSSYNSSILDTKGLDVNALKQIPEVAGLQSYASVSGILRTETNFAGIILKGVGKDFDKERFQPFIVSGSIPDYKEDGYNNEVILSEKIANDLSLKANDSIVTIFSKEDQKPIYRKFLIKGIYKTDIKLVDDLYMIGDINHVRKVMNMGENEVGGLDVFLNDTDKIDNAFPQIEQYIGYRNYAEKVTEKYPQILDWINIFNQNITLIIAIMLIVVVINIIMVLLILIIERTNSIGVLKTMGASNAQIRSIFINYTLLIMVPGLFAGNAIGLGLLLIQKYTCFIKLDPENYFISTVPVDLNPVYIIAVSVGIFIVSGIAMILPSYLISRISPLKAIKYS</sequence>
<feature type="transmembrane region" description="Helical" evidence="7">
    <location>
        <begin position="275"/>
        <end position="299"/>
    </location>
</feature>
<dbReference type="Pfam" id="PF02687">
    <property type="entry name" value="FtsX"/>
    <property type="match status" value="1"/>
</dbReference>
<evidence type="ECO:0000256" key="1">
    <source>
        <dbReference type="ARBA" id="ARBA00004651"/>
    </source>
</evidence>
<feature type="domain" description="MacB-like periplasmic core" evidence="9">
    <location>
        <begin position="31"/>
        <end position="246"/>
    </location>
</feature>
<protein>
    <submittedName>
        <fullName evidence="10">Lipoprotein-releasing system permease protein</fullName>
    </submittedName>
</protein>
<gene>
    <name evidence="10" type="ORF">B0I22_0461</name>
</gene>
<dbReference type="PANTHER" id="PTHR30489:SF0">
    <property type="entry name" value="LIPOPROTEIN-RELEASING SYSTEM TRANSMEMBRANE PROTEIN LOLE"/>
    <property type="match status" value="1"/>
</dbReference>
<organism evidence="10 11">
    <name type="scientific">Epilithonimonas xixisoli</name>
    <dbReference type="NCBI Taxonomy" id="1476462"/>
    <lineage>
        <taxon>Bacteria</taxon>
        <taxon>Pseudomonadati</taxon>
        <taxon>Bacteroidota</taxon>
        <taxon>Flavobacteriia</taxon>
        <taxon>Flavobacteriales</taxon>
        <taxon>Weeksellaceae</taxon>
        <taxon>Chryseobacterium group</taxon>
        <taxon>Epilithonimonas</taxon>
    </lineage>
</organism>
<keyword evidence="5 7" id="KW-1133">Transmembrane helix</keyword>
<keyword evidence="3" id="KW-1003">Cell membrane</keyword>
<proteinExistence type="inferred from homology"/>
<evidence type="ECO:0000256" key="5">
    <source>
        <dbReference type="ARBA" id="ARBA00022989"/>
    </source>
</evidence>
<dbReference type="RefSeq" id="WP_133942966.1">
    <property type="nucleotide sequence ID" value="NZ_SOEO01000001.1"/>
</dbReference>
<comment type="similarity">
    <text evidence="2">Belongs to the ABC-4 integral membrane protein family. LolC/E subfamily.</text>
</comment>